<keyword evidence="2" id="KW-1185">Reference proteome</keyword>
<proteinExistence type="predicted"/>
<name>A0AC61NHA8_9BACT</name>
<accession>A0AC61NHA8</accession>
<gene>
    <name evidence="1" type="ORF">K4L44_04235</name>
</gene>
<keyword evidence="1" id="KW-0418">Kinase</keyword>
<organism evidence="1 2">
    <name type="scientific">Halosquirtibacter laminarini</name>
    <dbReference type="NCBI Taxonomy" id="3374600"/>
    <lineage>
        <taxon>Bacteria</taxon>
        <taxon>Pseudomonadati</taxon>
        <taxon>Bacteroidota</taxon>
        <taxon>Bacteroidia</taxon>
        <taxon>Marinilabiliales</taxon>
        <taxon>Prolixibacteraceae</taxon>
        <taxon>Halosquirtibacter</taxon>
    </lineage>
</organism>
<dbReference type="EMBL" id="CP081303">
    <property type="protein sequence ID" value="QZE15043.1"/>
    <property type="molecule type" value="Genomic_DNA"/>
</dbReference>
<keyword evidence="1" id="KW-0808">Transferase</keyword>
<evidence type="ECO:0000313" key="2">
    <source>
        <dbReference type="Proteomes" id="UP000826212"/>
    </source>
</evidence>
<reference evidence="1" key="1">
    <citation type="submission" date="2021-08" db="EMBL/GenBank/DDBJ databases">
        <title>Novel anaerobic bacterium isolated from sea squirt in East Sea, Republic of Korea.</title>
        <authorList>
            <person name="Nguyen T.H."/>
            <person name="Li Z."/>
            <person name="Lee Y.-J."/>
            <person name="Ko J."/>
            <person name="Kim S.-G."/>
        </authorList>
    </citation>
    <scope>NUCLEOTIDE SEQUENCE</scope>
    <source>
        <strain evidence="1">KCTC 25031</strain>
    </source>
</reference>
<evidence type="ECO:0000313" key="1">
    <source>
        <dbReference type="EMBL" id="QZE15043.1"/>
    </source>
</evidence>
<dbReference type="Proteomes" id="UP000826212">
    <property type="component" value="Chromosome"/>
</dbReference>
<sequence>MKQNPDSCMVGVEKYFQELINPNEEMVFRYNWVMGKICSEKTDYNEAIGYYETALEYHGLDNNQRDYYSILEAQGMCYFHLSKYNNSLELLGRCLRYQNKNKNAENQKTILQEISLNYIMMGDFNSAGSFITDAINIECNGKKMMRFDASLYNSMGRIKGKQKKHLEAIDKYNKSIEIYKELEDKNAVASVHNNIAFEYLALSNHQKALEMSQSALNTFQDTDYSFGEASAYGTIANIYSDMKLWKLAKSNAERSYFIAKKYKFLFLEENFYNIMVHLYESTKNYKDAFTYMKKLKQLTIDRYNISKQEYIRKVETSYEKQKILKDNLNLQIEKKERVLELKQKSLEKDVFLFLFLTFVAIFLIIIRRYILKVKHTDALKEKNLQILDQNRELEELNSKYVEANTALYQSEREHEKSKKETDNVFSIITHDLRSPVSSIMGINELIKEDYDEMSKEEMKPLLLEVYKSINNLECLLTNLLSWSRVRTGNLKALKKSVSLDDVVDDAYCELMSEIQEKEIDFRVDIDSSICVYIDDRIFNKVLVNVIRNAIKYSFRKGIVSVSVKDDSLKYVTLYIRDNGLGIDKKEQYMLFKNDMPIIRKGTSGEKGTGLGLRVCSAFMKVLEGDILLDSTLGGGTTVMIKLLKFRAQKQ</sequence>
<protein>
    <submittedName>
        <fullName evidence="1">Tetratricopeptide repeat-containing sensor histidine kinase</fullName>
    </submittedName>
</protein>